<feature type="compositionally biased region" description="Low complexity" evidence="1">
    <location>
        <begin position="148"/>
        <end position="168"/>
    </location>
</feature>
<dbReference type="Proteomes" id="UP001189429">
    <property type="component" value="Unassembled WGS sequence"/>
</dbReference>
<organism evidence="2 3">
    <name type="scientific">Prorocentrum cordatum</name>
    <dbReference type="NCBI Taxonomy" id="2364126"/>
    <lineage>
        <taxon>Eukaryota</taxon>
        <taxon>Sar</taxon>
        <taxon>Alveolata</taxon>
        <taxon>Dinophyceae</taxon>
        <taxon>Prorocentrales</taxon>
        <taxon>Prorocentraceae</taxon>
        <taxon>Prorocentrum</taxon>
    </lineage>
</organism>
<evidence type="ECO:0000313" key="2">
    <source>
        <dbReference type="EMBL" id="CAK0868504.1"/>
    </source>
</evidence>
<evidence type="ECO:0000256" key="1">
    <source>
        <dbReference type="SAM" id="MobiDB-lite"/>
    </source>
</evidence>
<feature type="region of interest" description="Disordered" evidence="1">
    <location>
        <begin position="134"/>
        <end position="224"/>
    </location>
</feature>
<feature type="compositionally biased region" description="Low complexity" evidence="1">
    <location>
        <begin position="214"/>
        <end position="224"/>
    </location>
</feature>
<feature type="compositionally biased region" description="Low complexity" evidence="1">
    <location>
        <begin position="185"/>
        <end position="200"/>
    </location>
</feature>
<comment type="caution">
    <text evidence="2">The sequence shown here is derived from an EMBL/GenBank/DDBJ whole genome shotgun (WGS) entry which is preliminary data.</text>
</comment>
<keyword evidence="3" id="KW-1185">Reference proteome</keyword>
<proteinExistence type="predicted"/>
<dbReference type="EMBL" id="CAUYUJ010016754">
    <property type="protein sequence ID" value="CAK0868504.1"/>
    <property type="molecule type" value="Genomic_DNA"/>
</dbReference>
<gene>
    <name evidence="2" type="ORF">PCOR1329_LOCUS55148</name>
</gene>
<evidence type="ECO:0000313" key="3">
    <source>
        <dbReference type="Proteomes" id="UP001189429"/>
    </source>
</evidence>
<name>A0ABN9V8P8_9DINO</name>
<protein>
    <submittedName>
        <fullName evidence="2">Uncharacterized protein</fullName>
    </submittedName>
</protein>
<feature type="non-terminal residue" evidence="2">
    <location>
        <position position="224"/>
    </location>
</feature>
<sequence length="224" mass="24003">MLLAEDLGRRVALDWRLSTACRCPWERLVVPVEGLHLLTEELLRQHEALRAGARLAGLWSDACRAADGAGSVREAVDAFDAAHASAFRSGLAHFVDTHSPAWRGMPRLKGRKPGALPAFLRAGCIAVRAYSALSTRRSPTTAPPPPRSSRASSTSSGRRPPSPTASGSCPPGPSACTCGGRTTRRASCTPPTSSSTPRWTAGSRTVSLEEPRWRPSSSRRTTRR</sequence>
<reference evidence="2" key="1">
    <citation type="submission" date="2023-10" db="EMBL/GenBank/DDBJ databases">
        <authorList>
            <person name="Chen Y."/>
            <person name="Shah S."/>
            <person name="Dougan E. K."/>
            <person name="Thang M."/>
            <person name="Chan C."/>
        </authorList>
    </citation>
    <scope>NUCLEOTIDE SEQUENCE [LARGE SCALE GENOMIC DNA]</scope>
</reference>
<accession>A0ABN9V8P8</accession>